<evidence type="ECO:0008006" key="3">
    <source>
        <dbReference type="Google" id="ProtNLM"/>
    </source>
</evidence>
<evidence type="ECO:0000313" key="2">
    <source>
        <dbReference type="Proteomes" id="UP000582643"/>
    </source>
</evidence>
<dbReference type="Gene3D" id="3.10.420.10">
    <property type="entry name" value="SecB-like"/>
    <property type="match status" value="1"/>
</dbReference>
<comment type="caution">
    <text evidence="1">The sequence shown here is derived from an EMBL/GenBank/DDBJ whole genome shotgun (WGS) entry which is preliminary data.</text>
</comment>
<dbReference type="Proteomes" id="UP000582643">
    <property type="component" value="Unassembled WGS sequence"/>
</dbReference>
<dbReference type="InterPro" id="IPR035958">
    <property type="entry name" value="SecB-like_sf"/>
</dbReference>
<dbReference type="SUPFAM" id="SSF54611">
    <property type="entry name" value="SecB-like"/>
    <property type="match status" value="1"/>
</dbReference>
<reference evidence="1 2" key="1">
    <citation type="submission" date="2020-08" db="EMBL/GenBank/DDBJ databases">
        <title>Genomic Encyclopedia of Type Strains, Phase III (KMG-III): the genomes of soil and plant-associated and newly described type strains.</title>
        <authorList>
            <person name="Whitman W."/>
        </authorList>
    </citation>
    <scope>NUCLEOTIDE SEQUENCE [LARGE SCALE GENOMIC DNA]</scope>
    <source>
        <strain evidence="1 2">SFB5A</strain>
    </source>
</reference>
<keyword evidence="2" id="KW-1185">Reference proteome</keyword>
<dbReference type="RefSeq" id="WP_184929971.1">
    <property type="nucleotide sequence ID" value="NZ_JACHJY010000001.1"/>
</dbReference>
<evidence type="ECO:0000313" key="1">
    <source>
        <dbReference type="EMBL" id="MBB4979725.1"/>
    </source>
</evidence>
<accession>A0A7W7TXF0</accession>
<name>A0A7W7TXF0_9ACTN</name>
<sequence length="149" mass="16099">MAFLIPRAEEQRQLAAPVNAYAELLDVRIFLLHGEALKVDVTSDLQEIETLQTNMGIGRDGSHITYQFEHVLTAQDVDGTDALKVQVNLGVLFGFPGEDDPNGAVSEESLVAFGYTTAQLAAHPYLRSAVADVTSKLGFPQVTLGLLKS</sequence>
<dbReference type="AlphaFoldDB" id="A0A7W7TXF0"/>
<proteinExistence type="predicted"/>
<dbReference type="EMBL" id="JACHJY010000001">
    <property type="protein sequence ID" value="MBB4979725.1"/>
    <property type="molecule type" value="Genomic_DNA"/>
</dbReference>
<gene>
    <name evidence="1" type="ORF">GGE06_000613</name>
</gene>
<organism evidence="1 2">
    <name type="scientific">Streptomyces nymphaeiformis</name>
    <dbReference type="NCBI Taxonomy" id="2663842"/>
    <lineage>
        <taxon>Bacteria</taxon>
        <taxon>Bacillati</taxon>
        <taxon>Actinomycetota</taxon>
        <taxon>Actinomycetes</taxon>
        <taxon>Kitasatosporales</taxon>
        <taxon>Streptomycetaceae</taxon>
        <taxon>Streptomyces</taxon>
    </lineage>
</organism>
<protein>
    <recommendedName>
        <fullName evidence="3">Preprotein translocase subunit SecB</fullName>
    </recommendedName>
</protein>